<name>A0A6M8MVR8_9PSED</name>
<dbReference type="PANTHER" id="PTHR30537:SF72">
    <property type="entry name" value="LYSR FAMILY TRANSCRIPTIONAL REGULATOR"/>
    <property type="match status" value="1"/>
</dbReference>
<dbReference type="GO" id="GO:0043565">
    <property type="term" value="F:sequence-specific DNA binding"/>
    <property type="evidence" value="ECO:0007669"/>
    <property type="project" value="TreeGrafter"/>
</dbReference>
<dbReference type="InterPro" id="IPR036390">
    <property type="entry name" value="WH_DNA-bd_sf"/>
</dbReference>
<reference evidence="7" key="1">
    <citation type="submission" date="2019-12" db="EMBL/GenBank/DDBJ databases">
        <title>Endophytic bacteria associated with Panax ginseng seedlings.</title>
        <authorList>
            <person name="Park J.M."/>
            <person name="Shin R."/>
            <person name="Jo S.H."/>
        </authorList>
    </citation>
    <scope>NUCLEOTIDE SEQUENCE [LARGE SCALE GENOMIC DNA]</scope>
    <source>
        <strain evidence="7">PgKB30</strain>
    </source>
</reference>
<sequence>MDLLQSMQVFARLAELGSFTKVAEATQLGRPHITRSIQTLEASLGVRLFQRTTRTVKLTAEGEQFYERVKGILADISDTTSMFDRSGVTLQGRLRVDIPTAFSQRSFIESLKGFTGAFPAIELVVGVTDRAVDLVAEGVDCVLRIGELRDSSMVARQIGTVEMVTCAAPSYLDTWGEPMTLGDLVQHQGVDFLSGQSNRPLPWYFQDDGEDQPYPSRGAITVNESNAYVHCGLAGFGIIQAPGITVDAFLASGELIEVLQPFRPARRKVSVLYPSRTHLAPQVHAFADWLREHFPALHPKWFKAD</sequence>
<keyword evidence="4" id="KW-0804">Transcription</keyword>
<dbReference type="SUPFAM" id="SSF53850">
    <property type="entry name" value="Periplasmic binding protein-like II"/>
    <property type="match status" value="1"/>
</dbReference>
<evidence type="ECO:0000256" key="4">
    <source>
        <dbReference type="ARBA" id="ARBA00023163"/>
    </source>
</evidence>
<dbReference type="CDD" id="cd08472">
    <property type="entry name" value="PBP2_CrgA_like_3"/>
    <property type="match status" value="1"/>
</dbReference>
<dbReference type="Pfam" id="PF03466">
    <property type="entry name" value="LysR_substrate"/>
    <property type="match status" value="1"/>
</dbReference>
<accession>A0A6M8MVR8</accession>
<dbReference type="GO" id="GO:0006351">
    <property type="term" value="P:DNA-templated transcription"/>
    <property type="evidence" value="ECO:0007669"/>
    <property type="project" value="TreeGrafter"/>
</dbReference>
<dbReference type="GO" id="GO:0003700">
    <property type="term" value="F:DNA-binding transcription factor activity"/>
    <property type="evidence" value="ECO:0007669"/>
    <property type="project" value="InterPro"/>
</dbReference>
<dbReference type="Gene3D" id="3.40.190.290">
    <property type="match status" value="1"/>
</dbReference>
<proteinExistence type="inferred from homology"/>
<dbReference type="Pfam" id="PF00126">
    <property type="entry name" value="HTH_1"/>
    <property type="match status" value="1"/>
</dbReference>
<dbReference type="Gene3D" id="1.10.10.10">
    <property type="entry name" value="Winged helix-like DNA-binding domain superfamily/Winged helix DNA-binding domain"/>
    <property type="match status" value="1"/>
</dbReference>
<comment type="similarity">
    <text evidence="1">Belongs to the LysR transcriptional regulatory family.</text>
</comment>
<dbReference type="InterPro" id="IPR058163">
    <property type="entry name" value="LysR-type_TF_proteobact-type"/>
</dbReference>
<dbReference type="PANTHER" id="PTHR30537">
    <property type="entry name" value="HTH-TYPE TRANSCRIPTIONAL REGULATOR"/>
    <property type="match status" value="1"/>
</dbReference>
<protein>
    <submittedName>
        <fullName evidence="6">HTH-type transcriptional regulator DmlR</fullName>
    </submittedName>
</protein>
<feature type="domain" description="HTH lysR-type" evidence="5">
    <location>
        <begin position="1"/>
        <end position="59"/>
    </location>
</feature>
<keyword evidence="3" id="KW-0238">DNA-binding</keyword>
<dbReference type="InterPro" id="IPR005119">
    <property type="entry name" value="LysR_subst-bd"/>
</dbReference>
<dbReference type="SUPFAM" id="SSF46785">
    <property type="entry name" value="Winged helix' DNA-binding domain"/>
    <property type="match status" value="1"/>
</dbReference>
<evidence type="ECO:0000313" key="7">
    <source>
        <dbReference type="Proteomes" id="UP000501989"/>
    </source>
</evidence>
<keyword evidence="7" id="KW-1185">Reference proteome</keyword>
<keyword evidence="2" id="KW-0805">Transcription regulation</keyword>
<dbReference type="Proteomes" id="UP000501989">
    <property type="component" value="Chromosome"/>
</dbReference>
<dbReference type="PROSITE" id="PS50931">
    <property type="entry name" value="HTH_LYSR"/>
    <property type="match status" value="1"/>
</dbReference>
<dbReference type="InterPro" id="IPR000847">
    <property type="entry name" value="LysR_HTH_N"/>
</dbReference>
<gene>
    <name evidence="6" type="ORF">FX982_03930</name>
</gene>
<dbReference type="KEGG" id="pgg:FX982_03930"/>
<evidence type="ECO:0000313" key="6">
    <source>
        <dbReference type="EMBL" id="QKF52938.1"/>
    </source>
</evidence>
<dbReference type="AlphaFoldDB" id="A0A6M8MVR8"/>
<dbReference type="EMBL" id="CP053746">
    <property type="protein sequence ID" value="QKF52938.1"/>
    <property type="molecule type" value="Genomic_DNA"/>
</dbReference>
<evidence type="ECO:0000256" key="1">
    <source>
        <dbReference type="ARBA" id="ARBA00009437"/>
    </source>
</evidence>
<dbReference type="InterPro" id="IPR036388">
    <property type="entry name" value="WH-like_DNA-bd_sf"/>
</dbReference>
<evidence type="ECO:0000259" key="5">
    <source>
        <dbReference type="PROSITE" id="PS50931"/>
    </source>
</evidence>
<evidence type="ECO:0000256" key="2">
    <source>
        <dbReference type="ARBA" id="ARBA00023015"/>
    </source>
</evidence>
<evidence type="ECO:0000256" key="3">
    <source>
        <dbReference type="ARBA" id="ARBA00023125"/>
    </source>
</evidence>
<dbReference type="FunFam" id="1.10.10.10:FF:000001">
    <property type="entry name" value="LysR family transcriptional regulator"/>
    <property type="match status" value="1"/>
</dbReference>
<organism evidence="6 7">
    <name type="scientific">Pseudomonas graminis</name>
    <dbReference type="NCBI Taxonomy" id="158627"/>
    <lineage>
        <taxon>Bacteria</taxon>
        <taxon>Pseudomonadati</taxon>
        <taxon>Pseudomonadota</taxon>
        <taxon>Gammaproteobacteria</taxon>
        <taxon>Pseudomonadales</taxon>
        <taxon>Pseudomonadaceae</taxon>
        <taxon>Pseudomonas</taxon>
    </lineage>
</organism>